<accession>A0A0F9ERG8</accession>
<dbReference type="EMBL" id="LAZR01026401">
    <property type="protein sequence ID" value="KKL68856.1"/>
    <property type="molecule type" value="Genomic_DNA"/>
</dbReference>
<name>A0A0F9ERG8_9ZZZZ</name>
<evidence type="ECO:0000313" key="1">
    <source>
        <dbReference type="EMBL" id="KKL68856.1"/>
    </source>
</evidence>
<sequence>MTHMVALQTDFPFERSCAGCGKSLKDVKYPWQSDHFGMAIPGSPINDSANSALGVVLVWHCLDCDPKKTRIAFLRNELQRLEAGQYTPVSSAEWNFANGL</sequence>
<protein>
    <submittedName>
        <fullName evidence="1">Uncharacterized protein</fullName>
    </submittedName>
</protein>
<gene>
    <name evidence="1" type="ORF">LCGC14_2120760</name>
</gene>
<reference evidence="1" key="1">
    <citation type="journal article" date="2015" name="Nature">
        <title>Complex archaea that bridge the gap between prokaryotes and eukaryotes.</title>
        <authorList>
            <person name="Spang A."/>
            <person name="Saw J.H."/>
            <person name="Jorgensen S.L."/>
            <person name="Zaremba-Niedzwiedzka K."/>
            <person name="Martijn J."/>
            <person name="Lind A.E."/>
            <person name="van Eijk R."/>
            <person name="Schleper C."/>
            <person name="Guy L."/>
            <person name="Ettema T.J."/>
        </authorList>
    </citation>
    <scope>NUCLEOTIDE SEQUENCE</scope>
</reference>
<organism evidence="1">
    <name type="scientific">marine sediment metagenome</name>
    <dbReference type="NCBI Taxonomy" id="412755"/>
    <lineage>
        <taxon>unclassified sequences</taxon>
        <taxon>metagenomes</taxon>
        <taxon>ecological metagenomes</taxon>
    </lineage>
</organism>
<proteinExistence type="predicted"/>
<comment type="caution">
    <text evidence="1">The sequence shown here is derived from an EMBL/GenBank/DDBJ whole genome shotgun (WGS) entry which is preliminary data.</text>
</comment>
<dbReference type="AlphaFoldDB" id="A0A0F9ERG8"/>